<name>A0A8S5LBH8_9CAUD</name>
<evidence type="ECO:0000313" key="1">
    <source>
        <dbReference type="EMBL" id="DAD67203.1"/>
    </source>
</evidence>
<dbReference type="InterPro" id="IPR020132">
    <property type="entry name" value="Gp24/Gp25"/>
</dbReference>
<organism evidence="1">
    <name type="scientific">Siphoviridae sp. ctXOZ1</name>
    <dbReference type="NCBI Taxonomy" id="2823585"/>
    <lineage>
        <taxon>Viruses</taxon>
        <taxon>Duplodnaviria</taxon>
        <taxon>Heunggongvirae</taxon>
        <taxon>Uroviricota</taxon>
        <taxon>Caudoviricetes</taxon>
    </lineage>
</organism>
<proteinExistence type="predicted"/>
<dbReference type="Pfam" id="PF17388">
    <property type="entry name" value="GP24_25"/>
    <property type="match status" value="1"/>
</dbReference>
<dbReference type="EMBL" id="BK014672">
    <property type="protein sequence ID" value="DAD67203.1"/>
    <property type="molecule type" value="Genomic_DNA"/>
</dbReference>
<accession>A0A8S5LBH8</accession>
<sequence>MATYSLSDIRDAAAKRYQGLEITNGDDKFIFQNLLQLPATQRREADKILNSADDAADTDSQIELVKNLLKAVEKNGRGQELLDLLEDSPANLMEVFHAWMEATQPGEA</sequence>
<reference evidence="1" key="1">
    <citation type="journal article" date="2021" name="Proc. Natl. Acad. Sci. U.S.A.">
        <title>A Catalog of Tens of Thousands of Viruses from Human Metagenomes Reveals Hidden Associations with Chronic Diseases.</title>
        <authorList>
            <person name="Tisza M.J."/>
            <person name="Buck C.B."/>
        </authorList>
    </citation>
    <scope>NUCLEOTIDE SEQUENCE</scope>
    <source>
        <strain evidence="1">CtXOZ1</strain>
    </source>
</reference>
<protein>
    <submittedName>
        <fullName evidence="1">Tail assembly protein</fullName>
    </submittedName>
</protein>